<name>A0A9X4MWW3_9FLAO</name>
<evidence type="ECO:0000313" key="2">
    <source>
        <dbReference type="EMBL" id="MDG4945055.1"/>
    </source>
</evidence>
<reference evidence="2" key="1">
    <citation type="submission" date="2022-07" db="EMBL/GenBank/DDBJ databases">
        <title>Description and genome-wide analysis of Profundicola chukchiensis gen. nov., sp. nov., marine bacteria isolated from bottom sediments of the Chukchi Sea.</title>
        <authorList>
            <person name="Romanenko L."/>
            <person name="Otstavnykh N."/>
            <person name="Kurilenko V."/>
            <person name="Eremeev V."/>
            <person name="Velansky P."/>
            <person name="Mikhailov V."/>
            <person name="Isaeva M."/>
        </authorList>
    </citation>
    <scope>NUCLEOTIDE SEQUENCE</scope>
    <source>
        <strain evidence="2">KMM 9713</strain>
    </source>
</reference>
<dbReference type="InterPro" id="IPR050708">
    <property type="entry name" value="T6SS_VgrG/RHS"/>
</dbReference>
<proteinExistence type="predicted"/>
<evidence type="ECO:0008006" key="4">
    <source>
        <dbReference type="Google" id="ProtNLM"/>
    </source>
</evidence>
<keyword evidence="3" id="KW-1185">Reference proteome</keyword>
<dbReference type="AlphaFoldDB" id="A0A9X4MWW3"/>
<protein>
    <recommendedName>
        <fullName evidence="4">RHS repeat-associated core domain-containing protein</fullName>
    </recommendedName>
</protein>
<dbReference type="PANTHER" id="PTHR32305:SF15">
    <property type="entry name" value="PROTEIN RHSA-RELATED"/>
    <property type="match status" value="1"/>
</dbReference>
<feature type="compositionally biased region" description="Basic and acidic residues" evidence="1">
    <location>
        <begin position="11"/>
        <end position="20"/>
    </location>
</feature>
<feature type="region of interest" description="Disordered" evidence="1">
    <location>
        <begin position="1"/>
        <end position="20"/>
    </location>
</feature>
<dbReference type="NCBIfam" id="TIGR03696">
    <property type="entry name" value="Rhs_assc_core"/>
    <property type="match status" value="1"/>
</dbReference>
<gene>
    <name evidence="2" type="ORF">NMK71_01385</name>
</gene>
<dbReference type="RefSeq" id="WP_304419780.1">
    <property type="nucleotide sequence ID" value="NZ_JANCMU010000001.1"/>
</dbReference>
<sequence>MKNSSYNTPARDYRPKADAREIETVERNPYKYKYNSKEWQDELGLDWYDYGARNYNASLGRWMNVDPLAEKGPQYSPYVFTFNNPILFVDPDGRWPYPVTFRSFHPSESFGKGRWFVPIGLGRDFSGDSRGFSLLDGASSRITHRVVADPEKGTVTYVGRGRNGTFSDASHHPYFGTDTDTPDGYVGRIRTGSNSVSFETGYEGTNPLAYGPTPDIDVDARLSIVQDGDILSITGQVADDDFPNTEAFITDPSGKQKLFIGVDVRAAGEDQNPTILFGPATEQIMNINMQIRINPDNGNFIGVMRNGQWVKPDEWNKTFLNQNPNPQN</sequence>
<accession>A0A9X4MWW3</accession>
<evidence type="ECO:0000256" key="1">
    <source>
        <dbReference type="SAM" id="MobiDB-lite"/>
    </source>
</evidence>
<evidence type="ECO:0000313" key="3">
    <source>
        <dbReference type="Proteomes" id="UP001152599"/>
    </source>
</evidence>
<dbReference type="InterPro" id="IPR022385">
    <property type="entry name" value="Rhs_assc_core"/>
</dbReference>
<organism evidence="2 3">
    <name type="scientific">Profundicola chukchiensis</name>
    <dbReference type="NCBI Taxonomy" id="2961959"/>
    <lineage>
        <taxon>Bacteria</taxon>
        <taxon>Pseudomonadati</taxon>
        <taxon>Bacteroidota</taxon>
        <taxon>Flavobacteriia</taxon>
        <taxon>Flavobacteriales</taxon>
        <taxon>Weeksellaceae</taxon>
        <taxon>Profundicola</taxon>
    </lineage>
</organism>
<dbReference type="Proteomes" id="UP001152599">
    <property type="component" value="Unassembled WGS sequence"/>
</dbReference>
<dbReference type="Gene3D" id="2.180.10.10">
    <property type="entry name" value="RHS repeat-associated core"/>
    <property type="match status" value="1"/>
</dbReference>
<dbReference type="EMBL" id="JANCMU010000001">
    <property type="protein sequence ID" value="MDG4945055.1"/>
    <property type="molecule type" value="Genomic_DNA"/>
</dbReference>
<dbReference type="PANTHER" id="PTHR32305">
    <property type="match status" value="1"/>
</dbReference>
<comment type="caution">
    <text evidence="2">The sequence shown here is derived from an EMBL/GenBank/DDBJ whole genome shotgun (WGS) entry which is preliminary data.</text>
</comment>